<dbReference type="Proteomes" id="UP001240164">
    <property type="component" value="Unassembled WGS sequence"/>
</dbReference>
<dbReference type="RefSeq" id="WP_213074552.1">
    <property type="nucleotide sequence ID" value="NZ_JAUSQP010000001.1"/>
</dbReference>
<dbReference type="PROSITE" id="PS50995">
    <property type="entry name" value="HTH_MARR_2"/>
    <property type="match status" value="1"/>
</dbReference>
<organism evidence="2 3">
    <name type="scientific">Acinetobacter calcoaceticus</name>
    <dbReference type="NCBI Taxonomy" id="471"/>
    <lineage>
        <taxon>Bacteria</taxon>
        <taxon>Pseudomonadati</taxon>
        <taxon>Pseudomonadota</taxon>
        <taxon>Gammaproteobacteria</taxon>
        <taxon>Moraxellales</taxon>
        <taxon>Moraxellaceae</taxon>
        <taxon>Acinetobacter</taxon>
        <taxon>Acinetobacter calcoaceticus/baumannii complex</taxon>
    </lineage>
</organism>
<protein>
    <submittedName>
        <fullName evidence="2">DNA-binding MarR family transcriptional regulator</fullName>
    </submittedName>
</protein>
<dbReference type="GO" id="GO:0006355">
    <property type="term" value="P:regulation of DNA-templated transcription"/>
    <property type="evidence" value="ECO:0007669"/>
    <property type="project" value="UniProtKB-ARBA"/>
</dbReference>
<dbReference type="InterPro" id="IPR036388">
    <property type="entry name" value="WH-like_DNA-bd_sf"/>
</dbReference>
<evidence type="ECO:0000259" key="1">
    <source>
        <dbReference type="PROSITE" id="PS50995"/>
    </source>
</evidence>
<accession>A0ABD5AIY2</accession>
<dbReference type="GO" id="GO:0003677">
    <property type="term" value="F:DNA binding"/>
    <property type="evidence" value="ECO:0007669"/>
    <property type="project" value="UniProtKB-KW"/>
</dbReference>
<dbReference type="Gene3D" id="1.10.10.10">
    <property type="entry name" value="Winged helix-like DNA-binding domain superfamily/Winged helix DNA-binding domain"/>
    <property type="match status" value="1"/>
</dbReference>
<dbReference type="EMBL" id="JAUSQP010000001">
    <property type="protein sequence ID" value="MDP9802273.1"/>
    <property type="molecule type" value="Genomic_DNA"/>
</dbReference>
<dbReference type="PRINTS" id="PR00598">
    <property type="entry name" value="HTHMARR"/>
</dbReference>
<reference evidence="2 3" key="1">
    <citation type="submission" date="2023-07" db="EMBL/GenBank/DDBJ databases">
        <title>Sorghum-associated microbial communities from plants grown in Nebraska, USA.</title>
        <authorList>
            <person name="Schachtman D."/>
        </authorList>
    </citation>
    <scope>NUCLEOTIDE SEQUENCE [LARGE SCALE GENOMIC DNA]</scope>
    <source>
        <strain evidence="2 3">CC146</strain>
    </source>
</reference>
<dbReference type="SMART" id="SM00347">
    <property type="entry name" value="HTH_MARR"/>
    <property type="match status" value="1"/>
</dbReference>
<dbReference type="Pfam" id="PF01047">
    <property type="entry name" value="MarR"/>
    <property type="match status" value="1"/>
</dbReference>
<dbReference type="SUPFAM" id="SSF46785">
    <property type="entry name" value="Winged helix' DNA-binding domain"/>
    <property type="match status" value="1"/>
</dbReference>
<comment type="caution">
    <text evidence="2">The sequence shown here is derived from an EMBL/GenBank/DDBJ whole genome shotgun (WGS) entry which is preliminary data.</text>
</comment>
<proteinExistence type="predicted"/>
<name>A0ABD5AIY2_ACICA</name>
<dbReference type="AlphaFoldDB" id="A0ABD5AIY2"/>
<evidence type="ECO:0000313" key="3">
    <source>
        <dbReference type="Proteomes" id="UP001240164"/>
    </source>
</evidence>
<keyword evidence="2" id="KW-0238">DNA-binding</keyword>
<dbReference type="InterPro" id="IPR000835">
    <property type="entry name" value="HTH_MarR-typ"/>
</dbReference>
<evidence type="ECO:0000313" key="2">
    <source>
        <dbReference type="EMBL" id="MDP9802273.1"/>
    </source>
</evidence>
<dbReference type="InterPro" id="IPR036390">
    <property type="entry name" value="WH_DNA-bd_sf"/>
</dbReference>
<gene>
    <name evidence="2" type="ORF">J2771_000527</name>
</gene>
<dbReference type="InterPro" id="IPR039422">
    <property type="entry name" value="MarR/SlyA-like"/>
</dbReference>
<feature type="domain" description="HTH marR-type" evidence="1">
    <location>
        <begin position="10"/>
        <end position="140"/>
    </location>
</feature>
<dbReference type="PANTHER" id="PTHR33164">
    <property type="entry name" value="TRANSCRIPTIONAL REGULATOR, MARR FAMILY"/>
    <property type="match status" value="1"/>
</dbReference>
<sequence length="140" mass="16041">MIKATEIMILPCYSAILRSASRRLSHQYNTALAEFGINITQFSLLSMIKRMEPISLSTLAKMMELERSTIGRNVKVLAKMKLVELLPGESDQREVTLKLTQEGHQLLKDSYPHWKKVQQEIENKIGKDQISVLMDILNKI</sequence>
<dbReference type="PANTHER" id="PTHR33164:SF105">
    <property type="entry name" value="TRANSCRIPTIONAL REPRESSOR PROTEIN-RELATED"/>
    <property type="match status" value="1"/>
</dbReference>